<dbReference type="InterPro" id="IPR050651">
    <property type="entry name" value="Plant_Cytochrome_P450_Monoox"/>
</dbReference>
<evidence type="ECO:0000256" key="10">
    <source>
        <dbReference type="RuleBase" id="RU000461"/>
    </source>
</evidence>
<evidence type="ECO:0000256" key="1">
    <source>
        <dbReference type="ARBA" id="ARBA00004370"/>
    </source>
</evidence>
<accession>A0A3G2CJX8</accession>
<dbReference type="PANTHER" id="PTHR47947:SF3">
    <property type="entry name" value="CYTOCHROME P450 81D1-LIKE"/>
    <property type="match status" value="1"/>
</dbReference>
<keyword evidence="8 11" id="KW-0472">Membrane</keyword>
<comment type="cofactor">
    <cofactor evidence="9">
        <name>heme</name>
        <dbReference type="ChEBI" id="CHEBI:30413"/>
    </cofactor>
</comment>
<dbReference type="FunFam" id="1.10.630.10:FF:000023">
    <property type="entry name" value="Cytochrome P450 family protein"/>
    <property type="match status" value="1"/>
</dbReference>
<protein>
    <submittedName>
        <fullName evidence="12">Cytochrome p450</fullName>
    </submittedName>
</protein>
<dbReference type="InterPro" id="IPR017972">
    <property type="entry name" value="Cyt_P450_CS"/>
</dbReference>
<dbReference type="InterPro" id="IPR001128">
    <property type="entry name" value="Cyt_P450"/>
</dbReference>
<feature type="binding site" description="axial binding residue" evidence="9">
    <location>
        <position position="447"/>
    </location>
    <ligand>
        <name>heme</name>
        <dbReference type="ChEBI" id="CHEBI:30413"/>
    </ligand>
    <ligandPart>
        <name>Fe</name>
        <dbReference type="ChEBI" id="CHEBI:18248"/>
    </ligandPart>
</feature>
<evidence type="ECO:0000256" key="9">
    <source>
        <dbReference type="PIRSR" id="PIRSR602401-1"/>
    </source>
</evidence>
<evidence type="ECO:0000256" key="11">
    <source>
        <dbReference type="SAM" id="Phobius"/>
    </source>
</evidence>
<dbReference type="InterPro" id="IPR002401">
    <property type="entry name" value="Cyt_P450_E_grp-I"/>
</dbReference>
<dbReference type="SUPFAM" id="SSF48264">
    <property type="entry name" value="Cytochrome P450"/>
    <property type="match status" value="1"/>
</dbReference>
<reference evidence="12" key="1">
    <citation type="submission" date="2018-01" db="EMBL/GenBank/DDBJ databases">
        <title>Identification of Cytochrome P450 in Croton stellatopilosus Transcriptome.</title>
        <authorList>
            <person name="Sintupachee S."/>
            <person name="De-Eknamkul W."/>
        </authorList>
    </citation>
    <scope>NUCLEOTIDE SEQUENCE</scope>
</reference>
<dbReference type="PRINTS" id="PR00463">
    <property type="entry name" value="EP450I"/>
</dbReference>
<evidence type="ECO:0000256" key="7">
    <source>
        <dbReference type="ARBA" id="ARBA00023033"/>
    </source>
</evidence>
<sequence>MEISFFYTIFLLFISLYFLSKHFVQRKNKLPPSPGLSLPIIGHLYLFKKPIHRTLAVLSNKYSPILFMNFGSRPVVLVSSPAAAEECFTKNDIIFANRPKLLAGKHLGYDYTTLIWAPYGNHWRNLRRVASIELLSSNRLHMLSNIRVEEVRSLVFKLFRGSKGKEFQTFNMKSMFFELTLNVIMRMIAGKRYNFGENTEEQDEERRFKDIITESLQLSEATNMGDFLPVLRWIGLNKMEKKLVELQRKRDRFMQDLIEEHKRERSGCGFLDNENKNKSMVDVLLGLQEDEPNYYTDEIIRGMMQVLLSAGSDTSAGTMEWTLSLMLNNPNTLEKARAEIDNNIGQNKFIEEFERANLPYLHCIITETLRMKPTGPLLLPHQSSEECTVGGFYVPRGTMLLVNTFAIQNDPNLWEDAAEFKPERFEGKEGKKEGYAFIAFGAGRRGCPGEGLAIKMIGLALATLIQCFEWERVSPEMVNMEEGSGLSMPKAHPLLAKCRPRHNSLDLLSRH</sequence>
<evidence type="ECO:0000256" key="2">
    <source>
        <dbReference type="ARBA" id="ARBA00010617"/>
    </source>
</evidence>
<comment type="subcellular location">
    <subcellularLocation>
        <location evidence="1">Membrane</location>
    </subcellularLocation>
</comment>
<evidence type="ECO:0000256" key="4">
    <source>
        <dbReference type="ARBA" id="ARBA00022723"/>
    </source>
</evidence>
<keyword evidence="11" id="KW-1133">Transmembrane helix</keyword>
<evidence type="ECO:0000256" key="5">
    <source>
        <dbReference type="ARBA" id="ARBA00023002"/>
    </source>
</evidence>
<keyword evidence="4 9" id="KW-0479">Metal-binding</keyword>
<dbReference type="CDD" id="cd20653">
    <property type="entry name" value="CYP81"/>
    <property type="match status" value="1"/>
</dbReference>
<keyword evidence="6 9" id="KW-0408">Iron</keyword>
<evidence type="ECO:0000256" key="8">
    <source>
        <dbReference type="ARBA" id="ARBA00023136"/>
    </source>
</evidence>
<dbReference type="GO" id="GO:0020037">
    <property type="term" value="F:heme binding"/>
    <property type="evidence" value="ECO:0007669"/>
    <property type="project" value="InterPro"/>
</dbReference>
<evidence type="ECO:0000256" key="6">
    <source>
        <dbReference type="ARBA" id="ARBA00023004"/>
    </source>
</evidence>
<dbReference type="InterPro" id="IPR036396">
    <property type="entry name" value="Cyt_P450_sf"/>
</dbReference>
<keyword evidence="11" id="KW-0812">Transmembrane</keyword>
<dbReference type="EMBL" id="MG816161">
    <property type="protein sequence ID" value="AYM55624.1"/>
    <property type="molecule type" value="mRNA"/>
</dbReference>
<dbReference type="GO" id="GO:0004497">
    <property type="term" value="F:monooxygenase activity"/>
    <property type="evidence" value="ECO:0007669"/>
    <property type="project" value="UniProtKB-KW"/>
</dbReference>
<evidence type="ECO:0000313" key="12">
    <source>
        <dbReference type="EMBL" id="AYM55624.1"/>
    </source>
</evidence>
<dbReference type="PRINTS" id="PR00385">
    <property type="entry name" value="P450"/>
</dbReference>
<keyword evidence="7 10" id="KW-0503">Monooxygenase</keyword>
<organism evidence="12">
    <name type="scientific">Croton stellatopilosus</name>
    <dbReference type="NCBI Taxonomy" id="431156"/>
    <lineage>
        <taxon>Eukaryota</taxon>
        <taxon>Viridiplantae</taxon>
        <taxon>Streptophyta</taxon>
        <taxon>Embryophyta</taxon>
        <taxon>Tracheophyta</taxon>
        <taxon>Spermatophyta</taxon>
        <taxon>Magnoliopsida</taxon>
        <taxon>eudicotyledons</taxon>
        <taxon>Gunneridae</taxon>
        <taxon>Pentapetalae</taxon>
        <taxon>rosids</taxon>
        <taxon>fabids</taxon>
        <taxon>Malpighiales</taxon>
        <taxon>Euphorbiaceae</taxon>
        <taxon>Crotonoideae</taxon>
        <taxon>Crotoneae</taxon>
        <taxon>Croton</taxon>
    </lineage>
</organism>
<dbReference type="PANTHER" id="PTHR47947">
    <property type="entry name" value="CYTOCHROME P450 82C3-RELATED"/>
    <property type="match status" value="1"/>
</dbReference>
<keyword evidence="3 9" id="KW-0349">Heme</keyword>
<dbReference type="AlphaFoldDB" id="A0A3G2CJX8"/>
<feature type="transmembrane region" description="Helical" evidence="11">
    <location>
        <begin position="6"/>
        <end position="24"/>
    </location>
</feature>
<dbReference type="Gene3D" id="1.10.630.10">
    <property type="entry name" value="Cytochrome P450"/>
    <property type="match status" value="1"/>
</dbReference>
<dbReference type="PROSITE" id="PS00086">
    <property type="entry name" value="CYTOCHROME_P450"/>
    <property type="match status" value="1"/>
</dbReference>
<comment type="similarity">
    <text evidence="2 10">Belongs to the cytochrome P450 family.</text>
</comment>
<dbReference type="GO" id="GO:0016020">
    <property type="term" value="C:membrane"/>
    <property type="evidence" value="ECO:0007669"/>
    <property type="project" value="UniProtKB-SubCell"/>
</dbReference>
<proteinExistence type="evidence at transcript level"/>
<keyword evidence="5 10" id="KW-0560">Oxidoreductase</keyword>
<dbReference type="GO" id="GO:0016705">
    <property type="term" value="F:oxidoreductase activity, acting on paired donors, with incorporation or reduction of molecular oxygen"/>
    <property type="evidence" value="ECO:0007669"/>
    <property type="project" value="InterPro"/>
</dbReference>
<evidence type="ECO:0000256" key="3">
    <source>
        <dbReference type="ARBA" id="ARBA00022617"/>
    </source>
</evidence>
<name>A0A3G2CJX8_9ROSI</name>
<dbReference type="Pfam" id="PF00067">
    <property type="entry name" value="p450"/>
    <property type="match status" value="1"/>
</dbReference>
<dbReference type="GO" id="GO:0005506">
    <property type="term" value="F:iron ion binding"/>
    <property type="evidence" value="ECO:0007669"/>
    <property type="project" value="InterPro"/>
</dbReference>
<gene>
    <name evidence="12" type="primary">CYP81B96</name>
</gene>